<dbReference type="Pfam" id="PF00018">
    <property type="entry name" value="SH3_1"/>
    <property type="match status" value="1"/>
</dbReference>
<dbReference type="InterPro" id="IPR036028">
    <property type="entry name" value="SH3-like_dom_sf"/>
</dbReference>
<dbReference type="GO" id="GO:0005737">
    <property type="term" value="C:cytoplasm"/>
    <property type="evidence" value="ECO:0007669"/>
    <property type="project" value="TreeGrafter"/>
</dbReference>
<dbReference type="PRINTS" id="PR00193">
    <property type="entry name" value="MYOSINHEAVY"/>
</dbReference>
<dbReference type="Gene3D" id="1.10.10.820">
    <property type="match status" value="1"/>
</dbReference>
<keyword evidence="6" id="KW-0112">Calmodulin-binding</keyword>
<feature type="domain" description="SH3" evidence="13">
    <location>
        <begin position="921"/>
        <end position="978"/>
    </location>
</feature>
<dbReference type="SMART" id="SM00326">
    <property type="entry name" value="SH3"/>
    <property type="match status" value="1"/>
</dbReference>
<dbReference type="PROSITE" id="PS50002">
    <property type="entry name" value="SH3"/>
    <property type="match status" value="1"/>
</dbReference>
<keyword evidence="2 10" id="KW-0728">SH3 domain</keyword>
<dbReference type="GO" id="GO:0007015">
    <property type="term" value="P:actin filament organization"/>
    <property type="evidence" value="ECO:0007669"/>
    <property type="project" value="TreeGrafter"/>
</dbReference>
<dbReference type="FunFam" id="2.30.30.40:FF:000072">
    <property type="entry name" value="Unconventional Myosin IB"/>
    <property type="match status" value="1"/>
</dbReference>
<comment type="similarity">
    <text evidence="1 11">Belongs to the TRAFAC class myosin-kinesin ATPase superfamily. Myosin family.</text>
</comment>
<dbReference type="Gene3D" id="1.20.5.4820">
    <property type="match status" value="1"/>
</dbReference>
<dbReference type="CDD" id="cd11827">
    <property type="entry name" value="SH3_MyoIe_If_like"/>
    <property type="match status" value="1"/>
</dbReference>
<dbReference type="InterPro" id="IPR036961">
    <property type="entry name" value="Kinesin_motor_dom_sf"/>
</dbReference>
<evidence type="ECO:0000256" key="5">
    <source>
        <dbReference type="ARBA" id="ARBA00022840"/>
    </source>
</evidence>
<dbReference type="GO" id="GO:0005516">
    <property type="term" value="F:calmodulin binding"/>
    <property type="evidence" value="ECO:0007669"/>
    <property type="project" value="UniProtKB-KW"/>
</dbReference>
<protein>
    <submittedName>
        <fullName evidence="16">MYO1F protein</fullName>
    </submittedName>
</protein>
<dbReference type="PROSITE" id="PS51456">
    <property type="entry name" value="MYOSIN_MOTOR"/>
    <property type="match status" value="1"/>
</dbReference>
<dbReference type="SUPFAM" id="SSF50044">
    <property type="entry name" value="SH3-domain"/>
    <property type="match status" value="1"/>
</dbReference>
<dbReference type="FunFam" id="1.20.5.4820:FF:000004">
    <property type="entry name" value="Myosin IE"/>
    <property type="match status" value="1"/>
</dbReference>
<dbReference type="InterPro" id="IPR035507">
    <property type="entry name" value="Ie/If_SH3"/>
</dbReference>
<evidence type="ECO:0000256" key="1">
    <source>
        <dbReference type="ARBA" id="ARBA00008314"/>
    </source>
</evidence>
<dbReference type="FunFam" id="1.10.10.820:FF:000001">
    <property type="entry name" value="Myosin heavy chain"/>
    <property type="match status" value="1"/>
</dbReference>
<dbReference type="GO" id="GO:0005524">
    <property type="term" value="F:ATP binding"/>
    <property type="evidence" value="ECO:0007669"/>
    <property type="project" value="UniProtKB-UniRule"/>
</dbReference>
<evidence type="ECO:0000256" key="6">
    <source>
        <dbReference type="ARBA" id="ARBA00022860"/>
    </source>
</evidence>
<keyword evidence="17" id="KW-1185">Reference proteome</keyword>
<dbReference type="AlphaFoldDB" id="A0A852AC66"/>
<evidence type="ECO:0000259" key="13">
    <source>
        <dbReference type="PROSITE" id="PS50002"/>
    </source>
</evidence>
<organism evidence="16 17">
    <name type="scientific">Calcarius ornatus</name>
    <name type="common">Chestnut-collared longspur</name>
    <dbReference type="NCBI Taxonomy" id="198940"/>
    <lineage>
        <taxon>Eukaryota</taxon>
        <taxon>Metazoa</taxon>
        <taxon>Chordata</taxon>
        <taxon>Craniata</taxon>
        <taxon>Vertebrata</taxon>
        <taxon>Euteleostomi</taxon>
        <taxon>Archelosauria</taxon>
        <taxon>Archosauria</taxon>
        <taxon>Dinosauria</taxon>
        <taxon>Saurischia</taxon>
        <taxon>Theropoda</taxon>
        <taxon>Coelurosauria</taxon>
        <taxon>Aves</taxon>
        <taxon>Neognathae</taxon>
        <taxon>Neoaves</taxon>
        <taxon>Telluraves</taxon>
        <taxon>Australaves</taxon>
        <taxon>Passeriformes</taxon>
        <taxon>Passeroidea</taxon>
        <taxon>Fringillidae</taxon>
        <taxon>Emberizinae</taxon>
        <taxon>Emberizini</taxon>
        <taxon>Calcarius</taxon>
    </lineage>
</organism>
<evidence type="ECO:0000256" key="8">
    <source>
        <dbReference type="ARBA" id="ARBA00023175"/>
    </source>
</evidence>
<dbReference type="EMBL" id="WBNL01001676">
    <property type="protein sequence ID" value="NXE70555.1"/>
    <property type="molecule type" value="Genomic_DNA"/>
</dbReference>
<feature type="region of interest" description="Actin-binding" evidence="11">
    <location>
        <begin position="446"/>
        <end position="468"/>
    </location>
</feature>
<evidence type="ECO:0000313" key="16">
    <source>
        <dbReference type="EMBL" id="NXE70555.1"/>
    </source>
</evidence>
<dbReference type="SMART" id="SM00242">
    <property type="entry name" value="MYSc"/>
    <property type="match status" value="1"/>
</dbReference>
<keyword evidence="4 11" id="KW-0547">Nucleotide-binding</keyword>
<feature type="compositionally biased region" description="Basic and acidic residues" evidence="12">
    <location>
        <begin position="843"/>
        <end position="852"/>
    </location>
</feature>
<proteinExistence type="inferred from homology"/>
<feature type="compositionally biased region" description="Basic residues" evidence="12">
    <location>
        <begin position="900"/>
        <end position="917"/>
    </location>
</feature>
<feature type="domain" description="Myosin motor" evidence="14">
    <location>
        <begin position="1"/>
        <end position="569"/>
    </location>
</feature>
<comment type="caution">
    <text evidence="16">The sequence shown here is derived from an EMBL/GenBank/DDBJ whole genome shotgun (WGS) entry which is preliminary data.</text>
</comment>
<dbReference type="PANTHER" id="PTHR13140:SF663">
    <property type="entry name" value="UNCONVENTIONAL MYOSIN-IF"/>
    <property type="match status" value="1"/>
</dbReference>
<dbReference type="InterPro" id="IPR001609">
    <property type="entry name" value="Myosin_head_motor_dom-like"/>
</dbReference>
<feature type="domain" description="TH1" evidence="15">
    <location>
        <begin position="607"/>
        <end position="796"/>
    </location>
</feature>
<keyword evidence="8 11" id="KW-0505">Motor protein</keyword>
<evidence type="ECO:0000313" key="17">
    <source>
        <dbReference type="Proteomes" id="UP000603627"/>
    </source>
</evidence>
<dbReference type="InterPro" id="IPR027417">
    <property type="entry name" value="P-loop_NTPase"/>
</dbReference>
<evidence type="ECO:0000256" key="10">
    <source>
        <dbReference type="PROSITE-ProRule" id="PRU00192"/>
    </source>
</evidence>
<keyword evidence="9 11" id="KW-0009">Actin-binding</keyword>
<dbReference type="Pfam" id="PF00063">
    <property type="entry name" value="Myosin_head"/>
    <property type="match status" value="3"/>
</dbReference>
<evidence type="ECO:0000256" key="12">
    <source>
        <dbReference type="SAM" id="MobiDB-lite"/>
    </source>
</evidence>
<keyword evidence="5 11" id="KW-0067">ATP-binding</keyword>
<dbReference type="FunFam" id="1.20.120.720:FF:000010">
    <property type="entry name" value="Unconventional myosin-Ie"/>
    <property type="match status" value="1"/>
</dbReference>
<dbReference type="Pfam" id="PF06017">
    <property type="entry name" value="Myosin_TH1"/>
    <property type="match status" value="1"/>
</dbReference>
<feature type="binding site" evidence="11">
    <location>
        <begin position="33"/>
        <end position="40"/>
    </location>
    <ligand>
        <name>ATP</name>
        <dbReference type="ChEBI" id="CHEBI:30616"/>
    </ligand>
</feature>
<dbReference type="GO" id="GO:0005886">
    <property type="term" value="C:plasma membrane"/>
    <property type="evidence" value="ECO:0007669"/>
    <property type="project" value="TreeGrafter"/>
</dbReference>
<dbReference type="Proteomes" id="UP000603627">
    <property type="component" value="Unassembled WGS sequence"/>
</dbReference>
<evidence type="ECO:0000256" key="4">
    <source>
        <dbReference type="ARBA" id="ARBA00022741"/>
    </source>
</evidence>
<keyword evidence="7 11" id="KW-0518">Myosin</keyword>
<dbReference type="Gene3D" id="3.40.850.10">
    <property type="entry name" value="Kinesin motor domain"/>
    <property type="match status" value="2"/>
</dbReference>
<evidence type="ECO:0000256" key="11">
    <source>
        <dbReference type="PROSITE-ProRule" id="PRU00782"/>
    </source>
</evidence>
<evidence type="ECO:0000256" key="7">
    <source>
        <dbReference type="ARBA" id="ARBA00023123"/>
    </source>
</evidence>
<name>A0A852AC66_CALOR</name>
<keyword evidence="3" id="KW-0597">Phosphoprotein</keyword>
<evidence type="ECO:0000256" key="9">
    <source>
        <dbReference type="ARBA" id="ARBA00023203"/>
    </source>
</evidence>
<reference evidence="16" key="1">
    <citation type="submission" date="2019-09" db="EMBL/GenBank/DDBJ databases">
        <title>Bird 10,000 Genomes (B10K) Project - Family phase.</title>
        <authorList>
            <person name="Zhang G."/>
        </authorList>
    </citation>
    <scope>NUCLEOTIDE SEQUENCE</scope>
    <source>
        <strain evidence="16">B10K-DU-015-28</strain>
        <tissue evidence="16">Muscle</tissue>
    </source>
</reference>
<evidence type="ECO:0000259" key="14">
    <source>
        <dbReference type="PROSITE" id="PS51456"/>
    </source>
</evidence>
<feature type="non-terminal residue" evidence="16">
    <location>
        <position position="1"/>
    </location>
</feature>
<dbReference type="InterPro" id="IPR010926">
    <property type="entry name" value="Myosin_TH1"/>
</dbReference>
<dbReference type="Gene3D" id="1.20.120.720">
    <property type="entry name" value="Myosin VI head, motor domain, U50 subdomain"/>
    <property type="match status" value="1"/>
</dbReference>
<evidence type="ECO:0000259" key="15">
    <source>
        <dbReference type="PROSITE" id="PS51757"/>
    </source>
</evidence>
<dbReference type="PANTHER" id="PTHR13140">
    <property type="entry name" value="MYOSIN"/>
    <property type="match status" value="1"/>
</dbReference>
<dbReference type="PRINTS" id="PR00452">
    <property type="entry name" value="SH3DOMAIN"/>
</dbReference>
<dbReference type="Gene3D" id="2.30.30.40">
    <property type="entry name" value="SH3 Domains"/>
    <property type="match status" value="1"/>
</dbReference>
<dbReference type="GO" id="GO:0051015">
    <property type="term" value="F:actin filament binding"/>
    <property type="evidence" value="ECO:0007669"/>
    <property type="project" value="TreeGrafter"/>
</dbReference>
<evidence type="ECO:0000256" key="2">
    <source>
        <dbReference type="ARBA" id="ARBA00022443"/>
    </source>
</evidence>
<dbReference type="InterPro" id="IPR001452">
    <property type="entry name" value="SH3_domain"/>
</dbReference>
<dbReference type="GO" id="GO:0005902">
    <property type="term" value="C:microvillus"/>
    <property type="evidence" value="ECO:0007669"/>
    <property type="project" value="TreeGrafter"/>
</dbReference>
<dbReference type="FunFam" id="1.20.58.530:FF:000007">
    <property type="entry name" value="Myosin IE"/>
    <property type="match status" value="1"/>
</dbReference>
<accession>A0A852AC66</accession>
<dbReference type="Gene3D" id="1.20.58.530">
    <property type="match status" value="1"/>
</dbReference>
<evidence type="ECO:0000256" key="3">
    <source>
        <dbReference type="ARBA" id="ARBA00022553"/>
    </source>
</evidence>
<dbReference type="PROSITE" id="PS51757">
    <property type="entry name" value="TH1"/>
    <property type="match status" value="1"/>
</dbReference>
<dbReference type="GO" id="GO:0000146">
    <property type="term" value="F:microfilament motor activity"/>
    <property type="evidence" value="ECO:0007669"/>
    <property type="project" value="TreeGrafter"/>
</dbReference>
<feature type="compositionally biased region" description="Low complexity" evidence="12">
    <location>
        <begin position="816"/>
        <end position="833"/>
    </location>
</feature>
<dbReference type="SUPFAM" id="SSF52540">
    <property type="entry name" value="P-loop containing nucleoside triphosphate hydrolases"/>
    <property type="match status" value="1"/>
</dbReference>
<sequence length="978" mass="110312">AQYENPPHIYALTDNMYRNMLIDGENQCVIISGESGAGKTVAAKYIMGYISKVSGGGEKVQHVKDIILQSNPLLEAFGNAKTVRNNNSSRFVSARPPVPSQLIQGASQEQRQNLGIMSPDYYFYLNQTDTYQVEGTDDRSDFHETMNAMQVIGIRGEDQQLVLQIVAGILHLGNISFREEGNYARVENADSLAFPAYLLGVDQERLNEKVTSRKMDSKWGGRSESITVTLNVEQAAYTRDALAKGLYARVFDFLVEVCFLGGRGTQGQGLVGVLRCQAAENPKLVWVSRNLKDRLVPLSQGAPSPVQPGLGHFQHPRLGPATAMAPLSLWQNPPGIMSVLDDVCATMHATGEGADQTLLQKLQAAVGTHEHFNSWSSGFVIHHYAGKVSYDVNGFCERNRDVLFTDLIELMQSSEYGFIRMLFPEKLDSDKKGRPTTAGSKIKKQANDLVNTLMKCTPHYIRCIKPNETKKPQDWEESRVKHQVEYLGLKENIRVRRAGFAYRRLFHKFLQRYAILTPETWPSWRGDERQGVQHLLRSVNMDPDQYQMGRSKVFVKNPESLFLLEEMRERKFDSFARVIQKAWRRHVAIRKYEQMREEAASILYNFKERRRNSINRNFVGDYLGMEERPELRQFLAKRERIDFADSVTKYDRRFKPIKRDFILTPKYFYLIGREKVKKGPEKGQIKEVLKKKVELQAVSGVSLSTRQDDFFILHENNADNFLESIFKTELISLLCKRFEELTRSKLPLSFKDILQFRVKKEGWGGGGTRNVTFVRGQGDVAALKAGGKTLTVSIGDGLPRNAKPTRKEAAQGRGGSRCPAPSRSAPAAPRGACRNGGPQISRGDGRAQRDTYKMPQKQTRGPPAAALPARSAGHQPKARPPSEHNMDFLNVPDQGVAGVQRRRSVGQRPPPARRPKPQPRAEGPRCRALYQYVGQDVDELSFNVGDVIDILMEDASGWWKGHLHGKEGLFPGNYVQRI</sequence>
<gene>
    <name evidence="16" type="primary">Myo1f</name>
    <name evidence="16" type="ORF">CALORN_R04229</name>
</gene>
<dbReference type="GO" id="GO:0016459">
    <property type="term" value="C:myosin complex"/>
    <property type="evidence" value="ECO:0007669"/>
    <property type="project" value="UniProtKB-KW"/>
</dbReference>
<feature type="non-terminal residue" evidence="16">
    <location>
        <position position="978"/>
    </location>
</feature>
<dbReference type="GO" id="GO:0006897">
    <property type="term" value="P:endocytosis"/>
    <property type="evidence" value="ECO:0007669"/>
    <property type="project" value="TreeGrafter"/>
</dbReference>
<feature type="region of interest" description="Disordered" evidence="12">
    <location>
        <begin position="792"/>
        <end position="924"/>
    </location>
</feature>